<evidence type="ECO:0000313" key="3">
    <source>
        <dbReference type="Proteomes" id="UP000828390"/>
    </source>
</evidence>
<organism evidence="2 3">
    <name type="scientific">Dreissena polymorpha</name>
    <name type="common">Zebra mussel</name>
    <name type="synonym">Mytilus polymorpha</name>
    <dbReference type="NCBI Taxonomy" id="45954"/>
    <lineage>
        <taxon>Eukaryota</taxon>
        <taxon>Metazoa</taxon>
        <taxon>Spiralia</taxon>
        <taxon>Lophotrochozoa</taxon>
        <taxon>Mollusca</taxon>
        <taxon>Bivalvia</taxon>
        <taxon>Autobranchia</taxon>
        <taxon>Heteroconchia</taxon>
        <taxon>Euheterodonta</taxon>
        <taxon>Imparidentia</taxon>
        <taxon>Neoheterodontei</taxon>
        <taxon>Myida</taxon>
        <taxon>Dreissenoidea</taxon>
        <taxon>Dreissenidae</taxon>
        <taxon>Dreissena</taxon>
    </lineage>
</organism>
<feature type="non-terminal residue" evidence="2">
    <location>
        <position position="69"/>
    </location>
</feature>
<dbReference type="Proteomes" id="UP000828390">
    <property type="component" value="Unassembled WGS sequence"/>
</dbReference>
<evidence type="ECO:0000256" key="1">
    <source>
        <dbReference type="SAM" id="MobiDB-lite"/>
    </source>
</evidence>
<dbReference type="EMBL" id="JAIWYP010000002">
    <property type="protein sequence ID" value="KAH3872742.1"/>
    <property type="molecule type" value="Genomic_DNA"/>
</dbReference>
<sequence length="69" mass="7852">GANKPTDQQTNGTTDQQTGQKQYVPHFYKKCDGRTDGYKTISPSGETGRGLKMSWKHKLQDVQTYRLMD</sequence>
<proteinExistence type="predicted"/>
<accession>A0A9D4MC24</accession>
<gene>
    <name evidence="2" type="ORF">DPMN_035964</name>
</gene>
<keyword evidence="3" id="KW-1185">Reference proteome</keyword>
<feature type="compositionally biased region" description="Low complexity" evidence="1">
    <location>
        <begin position="1"/>
        <end position="20"/>
    </location>
</feature>
<name>A0A9D4MC24_DREPO</name>
<dbReference type="AlphaFoldDB" id="A0A9D4MC24"/>
<reference evidence="2" key="1">
    <citation type="journal article" date="2019" name="bioRxiv">
        <title>The Genome of the Zebra Mussel, Dreissena polymorpha: A Resource for Invasive Species Research.</title>
        <authorList>
            <person name="McCartney M.A."/>
            <person name="Auch B."/>
            <person name="Kono T."/>
            <person name="Mallez S."/>
            <person name="Zhang Y."/>
            <person name="Obille A."/>
            <person name="Becker A."/>
            <person name="Abrahante J.E."/>
            <person name="Garbe J."/>
            <person name="Badalamenti J.P."/>
            <person name="Herman A."/>
            <person name="Mangelson H."/>
            <person name="Liachko I."/>
            <person name="Sullivan S."/>
            <person name="Sone E.D."/>
            <person name="Koren S."/>
            <person name="Silverstein K.A.T."/>
            <person name="Beckman K.B."/>
            <person name="Gohl D.M."/>
        </authorList>
    </citation>
    <scope>NUCLEOTIDE SEQUENCE</scope>
    <source>
        <strain evidence="2">Duluth1</strain>
        <tissue evidence="2">Whole animal</tissue>
    </source>
</reference>
<reference evidence="2" key="2">
    <citation type="submission" date="2020-11" db="EMBL/GenBank/DDBJ databases">
        <authorList>
            <person name="McCartney M.A."/>
            <person name="Auch B."/>
            <person name="Kono T."/>
            <person name="Mallez S."/>
            <person name="Becker A."/>
            <person name="Gohl D.M."/>
            <person name="Silverstein K.A.T."/>
            <person name="Koren S."/>
            <person name="Bechman K.B."/>
            <person name="Herman A."/>
            <person name="Abrahante J.E."/>
            <person name="Garbe J."/>
        </authorList>
    </citation>
    <scope>NUCLEOTIDE SEQUENCE</scope>
    <source>
        <strain evidence="2">Duluth1</strain>
        <tissue evidence="2">Whole animal</tissue>
    </source>
</reference>
<feature type="region of interest" description="Disordered" evidence="1">
    <location>
        <begin position="1"/>
        <end position="23"/>
    </location>
</feature>
<comment type="caution">
    <text evidence="2">The sequence shown here is derived from an EMBL/GenBank/DDBJ whole genome shotgun (WGS) entry which is preliminary data.</text>
</comment>
<protein>
    <submittedName>
        <fullName evidence="2">Uncharacterized protein</fullName>
    </submittedName>
</protein>
<evidence type="ECO:0000313" key="2">
    <source>
        <dbReference type="EMBL" id="KAH3872742.1"/>
    </source>
</evidence>